<keyword evidence="3" id="KW-0472">Membrane</keyword>
<protein>
    <recommendedName>
        <fullName evidence="2">Altered inheritance of mitochondria protein 6</fullName>
    </recommendedName>
</protein>
<dbReference type="InterPro" id="IPR017946">
    <property type="entry name" value="PLC-like_Pdiesterase_TIM-brl"/>
</dbReference>
<evidence type="ECO:0000256" key="3">
    <source>
        <dbReference type="SAM" id="Phobius"/>
    </source>
</evidence>
<evidence type="ECO:0000313" key="4">
    <source>
        <dbReference type="EMBL" id="KAK9426483.1"/>
    </source>
</evidence>
<dbReference type="Proteomes" id="UP001408356">
    <property type="component" value="Unassembled WGS sequence"/>
</dbReference>
<name>A0ABR2VHR5_9PEZI</name>
<dbReference type="SUPFAM" id="SSF51695">
    <property type="entry name" value="PLC-like phosphodiesterases"/>
    <property type="match status" value="1"/>
</dbReference>
<dbReference type="InterPro" id="IPR051236">
    <property type="entry name" value="HAT_RTT109-like"/>
</dbReference>
<sequence length="418" mass="47539">MTFVGREGPDEMDHISPLSSPLKEKKGLVLLDFFRPRRVKAEYQPIRRTSVEEMDPDRTEEAESLERGSIRPTRRKRYWRGHLICGSLWAFTILAIFLFIDLLLAISRGLWGWDDDPDKIFTKWGEQGTGTEGLKWYPTDFLRDVQPIQCHSHNDYWRTVPLFSALHAGCVGVEADVHLFDNDDKLYVGHDDASLTVNRTLESLYINPLVDLLNQTNPRTEFFNGTDTKNGVFDVNRNQSLTLLIDVKTDGAKTWPKVVAQLQPLRERGWLSYVENGVRHDGPITVVGTGNTPFELIVANSTYRDYFFDAPLEKMYEDPDSDSEPATVDMTYNSTNSHYASVSLTKAVGLTILGVSDEQLKTIKGQLKGAHRRGLTARYWDTPGWPIGLRDGIWHTLVYAGADMLNVDDLRSATRKVW</sequence>
<dbReference type="PANTHER" id="PTHR31571">
    <property type="entry name" value="ALTERED INHERITANCE OF MITOCHONDRIA PROTEIN 6"/>
    <property type="match status" value="1"/>
</dbReference>
<accession>A0ABR2VHR5</accession>
<organism evidence="4 5">
    <name type="scientific">Seiridium unicorne</name>
    <dbReference type="NCBI Taxonomy" id="138068"/>
    <lineage>
        <taxon>Eukaryota</taxon>
        <taxon>Fungi</taxon>
        <taxon>Dikarya</taxon>
        <taxon>Ascomycota</taxon>
        <taxon>Pezizomycotina</taxon>
        <taxon>Sordariomycetes</taxon>
        <taxon>Xylariomycetidae</taxon>
        <taxon>Amphisphaeriales</taxon>
        <taxon>Sporocadaceae</taxon>
        <taxon>Seiridium</taxon>
    </lineage>
</organism>
<comment type="similarity">
    <text evidence="1">Belongs to the AIM6 family.</text>
</comment>
<dbReference type="PANTHER" id="PTHR31571:SF1">
    <property type="entry name" value="ALTERED INHERITANCE OF MITOCHONDRIA PROTEIN 6"/>
    <property type="match status" value="1"/>
</dbReference>
<proteinExistence type="inferred from homology"/>
<keyword evidence="3" id="KW-1133">Transmembrane helix</keyword>
<dbReference type="EMBL" id="JARVKF010000001">
    <property type="protein sequence ID" value="KAK9426483.1"/>
    <property type="molecule type" value="Genomic_DNA"/>
</dbReference>
<keyword evidence="3" id="KW-0812">Transmembrane</keyword>
<reference evidence="4 5" key="1">
    <citation type="journal article" date="2024" name="J. Plant Pathol.">
        <title>Sequence and assembly of the genome of Seiridium unicorne, isolate CBS 538.82, causal agent of cypress canker disease.</title>
        <authorList>
            <person name="Scali E."/>
            <person name="Rocca G.D."/>
            <person name="Danti R."/>
            <person name="Garbelotto M."/>
            <person name="Barberini S."/>
            <person name="Baroncelli R."/>
            <person name="Emiliani G."/>
        </authorList>
    </citation>
    <scope>NUCLEOTIDE SEQUENCE [LARGE SCALE GENOMIC DNA]</scope>
    <source>
        <strain evidence="4 5">BM-138-508</strain>
    </source>
</reference>
<evidence type="ECO:0000256" key="1">
    <source>
        <dbReference type="ARBA" id="ARBA00008858"/>
    </source>
</evidence>
<evidence type="ECO:0000313" key="5">
    <source>
        <dbReference type="Proteomes" id="UP001408356"/>
    </source>
</evidence>
<evidence type="ECO:0000256" key="2">
    <source>
        <dbReference type="ARBA" id="ARBA00014286"/>
    </source>
</evidence>
<comment type="caution">
    <text evidence="4">The sequence shown here is derived from an EMBL/GenBank/DDBJ whole genome shotgun (WGS) entry which is preliminary data.</text>
</comment>
<gene>
    <name evidence="4" type="ORF">SUNI508_00010</name>
</gene>
<keyword evidence="5" id="KW-1185">Reference proteome</keyword>
<feature type="transmembrane region" description="Helical" evidence="3">
    <location>
        <begin position="83"/>
        <end position="106"/>
    </location>
</feature>